<feature type="compositionally biased region" description="Polar residues" evidence="1">
    <location>
        <begin position="40"/>
        <end position="49"/>
    </location>
</feature>
<dbReference type="EMBL" id="BKCJ011186274">
    <property type="protein sequence ID" value="GFD00670.1"/>
    <property type="molecule type" value="Genomic_DNA"/>
</dbReference>
<accession>A0A699SST3</accession>
<comment type="caution">
    <text evidence="2">The sequence shown here is derived from an EMBL/GenBank/DDBJ whole genome shotgun (WGS) entry which is preliminary data.</text>
</comment>
<sequence>KYKKRKLVLSDLENEEEARQSQELYPLLDLANAALHELSHSTTPSNPANPEQARAETIIYKRLKKQQSTSGLDFMDAAIPAGELDSAGGLDSAAGLDSAGGVDSAGGLPSAGISVVAGPTIPAEPSSPIRDPSKGKAVATPSSPVLASTAKELADQ</sequence>
<protein>
    <submittedName>
        <fullName evidence="2">Uncharacterized protein</fullName>
    </submittedName>
</protein>
<organism evidence="2">
    <name type="scientific">Tanacetum cinerariifolium</name>
    <name type="common">Dalmatian daisy</name>
    <name type="synonym">Chrysanthemum cinerariifolium</name>
    <dbReference type="NCBI Taxonomy" id="118510"/>
    <lineage>
        <taxon>Eukaryota</taxon>
        <taxon>Viridiplantae</taxon>
        <taxon>Streptophyta</taxon>
        <taxon>Embryophyta</taxon>
        <taxon>Tracheophyta</taxon>
        <taxon>Spermatophyta</taxon>
        <taxon>Magnoliopsida</taxon>
        <taxon>eudicotyledons</taxon>
        <taxon>Gunneridae</taxon>
        <taxon>Pentapetalae</taxon>
        <taxon>asterids</taxon>
        <taxon>campanulids</taxon>
        <taxon>Asterales</taxon>
        <taxon>Asteraceae</taxon>
        <taxon>Asteroideae</taxon>
        <taxon>Anthemideae</taxon>
        <taxon>Anthemidinae</taxon>
        <taxon>Tanacetum</taxon>
    </lineage>
</organism>
<dbReference type="AlphaFoldDB" id="A0A699SST3"/>
<feature type="region of interest" description="Disordered" evidence="1">
    <location>
        <begin position="97"/>
        <end position="156"/>
    </location>
</feature>
<gene>
    <name evidence="2" type="ORF">Tci_872639</name>
</gene>
<feature type="non-terminal residue" evidence="2">
    <location>
        <position position="1"/>
    </location>
</feature>
<proteinExistence type="predicted"/>
<feature type="region of interest" description="Disordered" evidence="1">
    <location>
        <begin position="36"/>
        <end position="55"/>
    </location>
</feature>
<name>A0A699SST3_TANCI</name>
<reference evidence="2" key="1">
    <citation type="journal article" date="2019" name="Sci. Rep.">
        <title>Draft genome of Tanacetum cinerariifolium, the natural source of mosquito coil.</title>
        <authorList>
            <person name="Yamashiro T."/>
            <person name="Shiraishi A."/>
            <person name="Satake H."/>
            <person name="Nakayama K."/>
        </authorList>
    </citation>
    <scope>NUCLEOTIDE SEQUENCE</scope>
</reference>
<evidence type="ECO:0000313" key="2">
    <source>
        <dbReference type="EMBL" id="GFD00670.1"/>
    </source>
</evidence>
<evidence type="ECO:0000256" key="1">
    <source>
        <dbReference type="SAM" id="MobiDB-lite"/>
    </source>
</evidence>